<evidence type="ECO:0000313" key="3">
    <source>
        <dbReference type="Proteomes" id="UP000799537"/>
    </source>
</evidence>
<feature type="compositionally biased region" description="Polar residues" evidence="1">
    <location>
        <begin position="92"/>
        <end position="102"/>
    </location>
</feature>
<feature type="region of interest" description="Disordered" evidence="1">
    <location>
        <begin position="70"/>
        <end position="210"/>
    </location>
</feature>
<organism evidence="2 3">
    <name type="scientific">Zasmidium cellare ATCC 36951</name>
    <dbReference type="NCBI Taxonomy" id="1080233"/>
    <lineage>
        <taxon>Eukaryota</taxon>
        <taxon>Fungi</taxon>
        <taxon>Dikarya</taxon>
        <taxon>Ascomycota</taxon>
        <taxon>Pezizomycotina</taxon>
        <taxon>Dothideomycetes</taxon>
        <taxon>Dothideomycetidae</taxon>
        <taxon>Mycosphaerellales</taxon>
        <taxon>Mycosphaerellaceae</taxon>
        <taxon>Zasmidium</taxon>
    </lineage>
</organism>
<name>A0A6A6CVP2_ZASCE</name>
<sequence length="262" mass="29508">MARLSQGGSLQKPTKIVGPRRPRGPIMQIVGRLRQEGLWNIRWYEADGQFERLELHKTKINGTTLLVKSGTEHHEEDEAASQHVSQDEPHQSPEQLPHQQPALSVPPKSHEDSLRGESTTNEQDLRKKTPQKDLNVPGDTPELAQRFLTSVEEVRTDSSPLSRQTLENQAPEEVDQQEEEEYVDTEASQGQKRAEVATRDSRPPLSEEQIQEIECNIAADKAERERREQAAAAARAARDGHGVGPEELWEDDVEEGEVLDED</sequence>
<feature type="compositionally biased region" description="Polar residues" evidence="1">
    <location>
        <begin position="157"/>
        <end position="168"/>
    </location>
</feature>
<feature type="compositionally biased region" description="Polar residues" evidence="1">
    <location>
        <begin position="1"/>
        <end position="12"/>
    </location>
</feature>
<feature type="compositionally biased region" description="Acidic residues" evidence="1">
    <location>
        <begin position="170"/>
        <end position="184"/>
    </location>
</feature>
<feature type="compositionally biased region" description="Acidic residues" evidence="1">
    <location>
        <begin position="247"/>
        <end position="262"/>
    </location>
</feature>
<dbReference type="EMBL" id="ML993587">
    <property type="protein sequence ID" value="KAF2169859.1"/>
    <property type="molecule type" value="Genomic_DNA"/>
</dbReference>
<protein>
    <submittedName>
        <fullName evidence="2">Uncharacterized protein</fullName>
    </submittedName>
</protein>
<gene>
    <name evidence="2" type="ORF">M409DRAFT_20273</name>
</gene>
<dbReference type="AlphaFoldDB" id="A0A6A6CVP2"/>
<accession>A0A6A6CVP2</accession>
<evidence type="ECO:0000256" key="1">
    <source>
        <dbReference type="SAM" id="MobiDB-lite"/>
    </source>
</evidence>
<dbReference type="Proteomes" id="UP000799537">
    <property type="component" value="Unassembled WGS sequence"/>
</dbReference>
<proteinExistence type="predicted"/>
<dbReference type="GeneID" id="54558579"/>
<feature type="region of interest" description="Disordered" evidence="1">
    <location>
        <begin position="222"/>
        <end position="262"/>
    </location>
</feature>
<keyword evidence="3" id="KW-1185">Reference proteome</keyword>
<reference evidence="2" key="1">
    <citation type="journal article" date="2020" name="Stud. Mycol.">
        <title>101 Dothideomycetes genomes: a test case for predicting lifestyles and emergence of pathogens.</title>
        <authorList>
            <person name="Haridas S."/>
            <person name="Albert R."/>
            <person name="Binder M."/>
            <person name="Bloem J."/>
            <person name="Labutti K."/>
            <person name="Salamov A."/>
            <person name="Andreopoulos B."/>
            <person name="Baker S."/>
            <person name="Barry K."/>
            <person name="Bills G."/>
            <person name="Bluhm B."/>
            <person name="Cannon C."/>
            <person name="Castanera R."/>
            <person name="Culley D."/>
            <person name="Daum C."/>
            <person name="Ezra D."/>
            <person name="Gonzalez J."/>
            <person name="Henrissat B."/>
            <person name="Kuo A."/>
            <person name="Liang C."/>
            <person name="Lipzen A."/>
            <person name="Lutzoni F."/>
            <person name="Magnuson J."/>
            <person name="Mondo S."/>
            <person name="Nolan M."/>
            <person name="Ohm R."/>
            <person name="Pangilinan J."/>
            <person name="Park H.-J."/>
            <person name="Ramirez L."/>
            <person name="Alfaro M."/>
            <person name="Sun H."/>
            <person name="Tritt A."/>
            <person name="Yoshinaga Y."/>
            <person name="Zwiers L.-H."/>
            <person name="Turgeon B."/>
            <person name="Goodwin S."/>
            <person name="Spatafora J."/>
            <person name="Crous P."/>
            <person name="Grigoriev I."/>
        </authorList>
    </citation>
    <scope>NUCLEOTIDE SEQUENCE</scope>
    <source>
        <strain evidence="2">ATCC 36951</strain>
    </source>
</reference>
<feature type="region of interest" description="Disordered" evidence="1">
    <location>
        <begin position="1"/>
        <end position="23"/>
    </location>
</feature>
<dbReference type="RefSeq" id="XP_033670748.1">
    <property type="nucleotide sequence ID" value="XM_033805307.1"/>
</dbReference>
<evidence type="ECO:0000313" key="2">
    <source>
        <dbReference type="EMBL" id="KAF2169859.1"/>
    </source>
</evidence>
<feature type="compositionally biased region" description="Basic and acidic residues" evidence="1">
    <location>
        <begin position="192"/>
        <end position="202"/>
    </location>
</feature>